<organism evidence="1 2">
    <name type="scientific">Halorussus caseinilyticus</name>
    <dbReference type="NCBI Taxonomy" id="3034025"/>
    <lineage>
        <taxon>Archaea</taxon>
        <taxon>Methanobacteriati</taxon>
        <taxon>Methanobacteriota</taxon>
        <taxon>Stenosarchaea group</taxon>
        <taxon>Halobacteria</taxon>
        <taxon>Halobacteriales</taxon>
        <taxon>Haladaptataceae</taxon>
        <taxon>Halorussus</taxon>
    </lineage>
</organism>
<protein>
    <recommendedName>
        <fullName evidence="3">CHAT domain-containing protein</fullName>
    </recommendedName>
</protein>
<evidence type="ECO:0000313" key="2">
    <source>
        <dbReference type="Proteomes" id="UP001596407"/>
    </source>
</evidence>
<dbReference type="RefSeq" id="WP_382209209.1">
    <property type="nucleotide sequence ID" value="NZ_JBHSZH010000005.1"/>
</dbReference>
<evidence type="ECO:0008006" key="3">
    <source>
        <dbReference type="Google" id="ProtNLM"/>
    </source>
</evidence>
<proteinExistence type="predicted"/>
<dbReference type="AlphaFoldDB" id="A0ABD5WK11"/>
<reference evidence="1 2" key="1">
    <citation type="journal article" date="2019" name="Int. J. Syst. Evol. Microbiol.">
        <title>The Global Catalogue of Microorganisms (GCM) 10K type strain sequencing project: providing services to taxonomists for standard genome sequencing and annotation.</title>
        <authorList>
            <consortium name="The Broad Institute Genomics Platform"/>
            <consortium name="The Broad Institute Genome Sequencing Center for Infectious Disease"/>
            <person name="Wu L."/>
            <person name="Ma J."/>
        </authorList>
    </citation>
    <scope>NUCLEOTIDE SEQUENCE [LARGE SCALE GENOMIC DNA]</scope>
    <source>
        <strain evidence="1 2">DT72</strain>
    </source>
</reference>
<sequence>MVCNDERMREELASVGDIYGSRDDVPADVTSKIGVSTGELRELLAENYDVFHFIGHIDGQGFECPDGILDAKTVEEVNATTVLLNGCRSHDQGVELVKAGASAAIVSLADLFNSGAVEIGKTLSRLLYHGFGIGAAMKIIREYTSIGNRYVVVGDPLSLVAQCESGIPTLCHISKRSGESSRINISPHAYPTQKRGIGSSFSPSFFDGDQYYIAVGKYDDLTTTRDAVEKWTATDYDPLVVNRELVWSGAWFQQDETTAPISRNNP</sequence>
<name>A0ABD5WK11_9EURY</name>
<accession>A0ABD5WK11</accession>
<gene>
    <name evidence="1" type="ORF">ACFQJ6_05840</name>
</gene>
<evidence type="ECO:0000313" key="1">
    <source>
        <dbReference type="EMBL" id="MFC7079735.1"/>
    </source>
</evidence>
<comment type="caution">
    <text evidence="1">The sequence shown here is derived from an EMBL/GenBank/DDBJ whole genome shotgun (WGS) entry which is preliminary data.</text>
</comment>
<dbReference type="EMBL" id="JBHSZH010000005">
    <property type="protein sequence ID" value="MFC7079735.1"/>
    <property type="molecule type" value="Genomic_DNA"/>
</dbReference>
<keyword evidence="2" id="KW-1185">Reference proteome</keyword>
<dbReference type="Proteomes" id="UP001596407">
    <property type="component" value="Unassembled WGS sequence"/>
</dbReference>